<name>A0A397SRZ3_9GLOM</name>
<evidence type="ECO:0000313" key="1">
    <source>
        <dbReference type="EMBL" id="RIA87386.1"/>
    </source>
</evidence>
<protein>
    <submittedName>
        <fullName evidence="1">Uncharacterized protein</fullName>
    </submittedName>
</protein>
<proteinExistence type="predicted"/>
<keyword evidence="2" id="KW-1185">Reference proteome</keyword>
<dbReference type="AlphaFoldDB" id="A0A397SRZ3"/>
<dbReference type="Proteomes" id="UP000265703">
    <property type="component" value="Unassembled WGS sequence"/>
</dbReference>
<dbReference type="EMBL" id="QKYT01000311">
    <property type="protein sequence ID" value="RIA87386.1"/>
    <property type="molecule type" value="Genomic_DNA"/>
</dbReference>
<gene>
    <name evidence="1" type="ORF">C1645_827855</name>
</gene>
<dbReference type="OrthoDB" id="2389889at2759"/>
<organism evidence="1 2">
    <name type="scientific">Glomus cerebriforme</name>
    <dbReference type="NCBI Taxonomy" id="658196"/>
    <lineage>
        <taxon>Eukaryota</taxon>
        <taxon>Fungi</taxon>
        <taxon>Fungi incertae sedis</taxon>
        <taxon>Mucoromycota</taxon>
        <taxon>Glomeromycotina</taxon>
        <taxon>Glomeromycetes</taxon>
        <taxon>Glomerales</taxon>
        <taxon>Glomeraceae</taxon>
        <taxon>Glomus</taxon>
    </lineage>
</organism>
<accession>A0A397SRZ3</accession>
<sequence>MISDDLDLVQKLLEWLRESFMEKCKEFMVSFVESNISILPQKLLHNGREKESDEELADVISRILDSLNNS</sequence>
<evidence type="ECO:0000313" key="2">
    <source>
        <dbReference type="Proteomes" id="UP000265703"/>
    </source>
</evidence>
<comment type="caution">
    <text evidence="1">The sequence shown here is derived from an EMBL/GenBank/DDBJ whole genome shotgun (WGS) entry which is preliminary data.</text>
</comment>
<reference evidence="1 2" key="1">
    <citation type="submission" date="2018-06" db="EMBL/GenBank/DDBJ databases">
        <title>Comparative genomics reveals the genomic features of Rhizophagus irregularis, R. cerebriforme, R. diaphanum and Gigaspora rosea, and their symbiotic lifestyle signature.</title>
        <authorList>
            <person name="Morin E."/>
            <person name="San Clemente H."/>
            <person name="Chen E.C.H."/>
            <person name="De La Providencia I."/>
            <person name="Hainaut M."/>
            <person name="Kuo A."/>
            <person name="Kohler A."/>
            <person name="Murat C."/>
            <person name="Tang N."/>
            <person name="Roy S."/>
            <person name="Loubradou J."/>
            <person name="Henrissat B."/>
            <person name="Grigoriev I.V."/>
            <person name="Corradi N."/>
            <person name="Roux C."/>
            <person name="Martin F.M."/>
        </authorList>
    </citation>
    <scope>NUCLEOTIDE SEQUENCE [LARGE SCALE GENOMIC DNA]</scope>
    <source>
        <strain evidence="1 2">DAOM 227022</strain>
    </source>
</reference>